<dbReference type="InterPro" id="IPR007825">
    <property type="entry name" value="Major_OMP_Legionella"/>
</dbReference>
<dbReference type="EMBL" id="CWGJ01000014">
    <property type="protein sequence ID" value="CRX38635.1"/>
    <property type="molecule type" value="Genomic_DNA"/>
</dbReference>
<keyword evidence="2" id="KW-1185">Reference proteome</keyword>
<reference evidence="2" key="1">
    <citation type="submission" date="2015-06" db="EMBL/GenBank/DDBJ databases">
        <authorList>
            <person name="Bertelli C."/>
        </authorList>
    </citation>
    <scope>NUCLEOTIDE SEQUENCE [LARGE SCALE GENOMIC DNA]</scope>
    <source>
        <strain evidence="2">CRIB-30</strain>
    </source>
</reference>
<dbReference type="OrthoDB" id="20326at2"/>
<name>A0A0H5E5X8_9BACT</name>
<dbReference type="Proteomes" id="UP000220251">
    <property type="component" value="Unassembled WGS sequence"/>
</dbReference>
<dbReference type="AlphaFoldDB" id="A0A0H5E5X8"/>
<sequence>MKLGTDYSYLLCEGLSLFGRASGTIAIGDAKTENKQTFYYVDSQGIIQSAPSPDYVTFKDDDCCHVIPGCHLQLGLQYENSTCGCEYKLRFGYEVVKWYNLQNPRRWFESTEGGNIAQSTQSNTTTLAFHGLLTGIEVKF</sequence>
<evidence type="ECO:0000313" key="1">
    <source>
        <dbReference type="EMBL" id="CRX38635.1"/>
    </source>
</evidence>
<gene>
    <name evidence="1" type="ORF">ELAC_1296</name>
</gene>
<dbReference type="RefSeq" id="WP_098038498.1">
    <property type="nucleotide sequence ID" value="NZ_CWGJ01000014.1"/>
</dbReference>
<protein>
    <submittedName>
        <fullName evidence="1">Outer membrane protein</fullName>
    </submittedName>
</protein>
<proteinExistence type="predicted"/>
<evidence type="ECO:0000313" key="2">
    <source>
        <dbReference type="Proteomes" id="UP000220251"/>
    </source>
</evidence>
<organism evidence="1 2">
    <name type="scientific">Estrella lausannensis</name>
    <dbReference type="NCBI Taxonomy" id="483423"/>
    <lineage>
        <taxon>Bacteria</taxon>
        <taxon>Pseudomonadati</taxon>
        <taxon>Chlamydiota</taxon>
        <taxon>Chlamydiia</taxon>
        <taxon>Parachlamydiales</taxon>
        <taxon>Candidatus Criblamydiaceae</taxon>
        <taxon>Estrella</taxon>
    </lineage>
</organism>
<accession>A0A0H5E5X8</accession>
<dbReference type="Pfam" id="PF05150">
    <property type="entry name" value="Legionella_OMP"/>
    <property type="match status" value="1"/>
</dbReference>